<evidence type="ECO:0000313" key="3">
    <source>
        <dbReference type="EMBL" id="OGM01357.1"/>
    </source>
</evidence>
<dbReference type="Proteomes" id="UP000176988">
    <property type="component" value="Unassembled WGS sequence"/>
</dbReference>
<evidence type="ECO:0000256" key="1">
    <source>
        <dbReference type="ARBA" id="ARBA00022723"/>
    </source>
</evidence>
<dbReference type="Gene3D" id="3.20.20.70">
    <property type="entry name" value="Aldolase class I"/>
    <property type="match status" value="1"/>
</dbReference>
<accession>A0A1F7WFP7</accession>
<proteinExistence type="predicted"/>
<comment type="caution">
    <text evidence="3">The sequence shown here is derived from an EMBL/GenBank/DDBJ whole genome shotgun (WGS) entry which is preliminary data.</text>
</comment>
<dbReference type="Pfam" id="PF00834">
    <property type="entry name" value="Ribul_P_3_epim"/>
    <property type="match status" value="1"/>
</dbReference>
<dbReference type="AlphaFoldDB" id="A0A1F7WFP7"/>
<protein>
    <recommendedName>
        <fullName evidence="5">Ribulose-phosphate 3-epimerase</fullName>
    </recommendedName>
</protein>
<dbReference type="GO" id="GO:0005975">
    <property type="term" value="P:carbohydrate metabolic process"/>
    <property type="evidence" value="ECO:0007669"/>
    <property type="project" value="InterPro"/>
</dbReference>
<dbReference type="SUPFAM" id="SSF51366">
    <property type="entry name" value="Ribulose-phoshate binding barrel"/>
    <property type="match status" value="1"/>
</dbReference>
<dbReference type="EMBL" id="MGFG01000009">
    <property type="protein sequence ID" value="OGM01357.1"/>
    <property type="molecule type" value="Genomic_DNA"/>
</dbReference>
<evidence type="ECO:0008006" key="5">
    <source>
        <dbReference type="Google" id="ProtNLM"/>
    </source>
</evidence>
<dbReference type="PANTHER" id="PTHR11749">
    <property type="entry name" value="RIBULOSE-5-PHOSPHATE-3-EPIMERASE"/>
    <property type="match status" value="1"/>
</dbReference>
<keyword evidence="1" id="KW-0479">Metal-binding</keyword>
<dbReference type="InterPro" id="IPR013785">
    <property type="entry name" value="Aldolase_TIM"/>
</dbReference>
<dbReference type="InterPro" id="IPR000056">
    <property type="entry name" value="Ribul_P_3_epim-like"/>
</dbReference>
<sequence length="215" mass="23608">MEIYPSILAATQDEFARKVERVRCLGLTIHVDLADGIFVPQRSWADPLLVEEYADGLKYGAHLMVDNPEHEVPIWLVSGTEHVYFHTESTHRQDLILRTVNNPHRIGLALNPHTPVSDIAPFLDHIASVLVMSVEPGRSGQDFQPDILRKIRTIRGLCPDLHIVVDGGIKPHNIAAVAAAGADAAVVGSSLTDSPDPVQAFRELNTALQTIKQIN</sequence>
<evidence type="ECO:0000256" key="2">
    <source>
        <dbReference type="ARBA" id="ARBA00023235"/>
    </source>
</evidence>
<reference evidence="3 4" key="1">
    <citation type="journal article" date="2016" name="Nat. Commun.">
        <title>Thousands of microbial genomes shed light on interconnected biogeochemical processes in an aquifer system.</title>
        <authorList>
            <person name="Anantharaman K."/>
            <person name="Brown C.T."/>
            <person name="Hug L.A."/>
            <person name="Sharon I."/>
            <person name="Castelle C.J."/>
            <person name="Probst A.J."/>
            <person name="Thomas B.C."/>
            <person name="Singh A."/>
            <person name="Wilkins M.J."/>
            <person name="Karaoz U."/>
            <person name="Brodie E.L."/>
            <person name="Williams K.H."/>
            <person name="Hubbard S.S."/>
            <person name="Banfield J.F."/>
        </authorList>
    </citation>
    <scope>NUCLEOTIDE SEQUENCE [LARGE SCALE GENOMIC DNA]</scope>
</reference>
<dbReference type="PROSITE" id="PS01086">
    <property type="entry name" value="RIBUL_P_3_EPIMER_2"/>
    <property type="match status" value="1"/>
</dbReference>
<dbReference type="GO" id="GO:0046872">
    <property type="term" value="F:metal ion binding"/>
    <property type="evidence" value="ECO:0007669"/>
    <property type="project" value="UniProtKB-KW"/>
</dbReference>
<gene>
    <name evidence="3" type="ORF">A2480_02195</name>
</gene>
<name>A0A1F7WFP7_9BACT</name>
<organism evidence="3 4">
    <name type="scientific">Candidatus Uhrbacteria bacterium RIFOXYC2_FULL_47_19</name>
    <dbReference type="NCBI Taxonomy" id="1802424"/>
    <lineage>
        <taxon>Bacteria</taxon>
        <taxon>Candidatus Uhriibacteriota</taxon>
    </lineage>
</organism>
<dbReference type="InterPro" id="IPR011060">
    <property type="entry name" value="RibuloseP-bd_barrel"/>
</dbReference>
<keyword evidence="2" id="KW-0413">Isomerase</keyword>
<dbReference type="STRING" id="1802424.A2480_02195"/>
<evidence type="ECO:0000313" key="4">
    <source>
        <dbReference type="Proteomes" id="UP000176988"/>
    </source>
</evidence>
<dbReference type="GO" id="GO:0016857">
    <property type="term" value="F:racemase and epimerase activity, acting on carbohydrates and derivatives"/>
    <property type="evidence" value="ECO:0007669"/>
    <property type="project" value="InterPro"/>
</dbReference>